<name>A0A239IBF6_9ACTN</name>
<dbReference type="RefSeq" id="WP_143227986.1">
    <property type="nucleotide sequence ID" value="NZ_FZOR01000012.1"/>
</dbReference>
<evidence type="ECO:0000256" key="1">
    <source>
        <dbReference type="SAM" id="SignalP"/>
    </source>
</evidence>
<evidence type="ECO:0008006" key="4">
    <source>
        <dbReference type="Google" id="ProtNLM"/>
    </source>
</evidence>
<dbReference type="Proteomes" id="UP000198318">
    <property type="component" value="Unassembled WGS sequence"/>
</dbReference>
<evidence type="ECO:0000313" key="2">
    <source>
        <dbReference type="EMBL" id="SNS91116.1"/>
    </source>
</evidence>
<reference evidence="2 3" key="1">
    <citation type="submission" date="2017-06" db="EMBL/GenBank/DDBJ databases">
        <authorList>
            <person name="Kim H.J."/>
            <person name="Triplett B.A."/>
        </authorList>
    </citation>
    <scope>NUCLEOTIDE SEQUENCE [LARGE SCALE GENOMIC DNA]</scope>
    <source>
        <strain evidence="2 3">DSM 44715</strain>
    </source>
</reference>
<evidence type="ECO:0000313" key="3">
    <source>
        <dbReference type="Proteomes" id="UP000198318"/>
    </source>
</evidence>
<keyword evidence="3" id="KW-1185">Reference proteome</keyword>
<accession>A0A239IBF6</accession>
<dbReference type="AlphaFoldDB" id="A0A239IBF6"/>
<sequence>MRKLARRALTAAAAVSATIALTAVPAFAASFTAANNGNVVLADSSTGAVVVCTSSALTGDARIGPVPIGTSLLDIASAGFPSCTMGGNPAIVTSQNLPWSFIVDSYSSGGVTNAHLTGTKLHLEIPSIGCTVEISSPGDVSGTYSNVSSILHLEDYDLEVQSAMCLTNYFNVGDSVALIAEYQL</sequence>
<feature type="signal peptide" evidence="1">
    <location>
        <begin position="1"/>
        <end position="28"/>
    </location>
</feature>
<dbReference type="OrthoDB" id="3480256at2"/>
<dbReference type="EMBL" id="FZOR01000012">
    <property type="protein sequence ID" value="SNS91116.1"/>
    <property type="molecule type" value="Genomic_DNA"/>
</dbReference>
<organism evidence="2 3">
    <name type="scientific">Actinomadura meyerae</name>
    <dbReference type="NCBI Taxonomy" id="240840"/>
    <lineage>
        <taxon>Bacteria</taxon>
        <taxon>Bacillati</taxon>
        <taxon>Actinomycetota</taxon>
        <taxon>Actinomycetes</taxon>
        <taxon>Streptosporangiales</taxon>
        <taxon>Thermomonosporaceae</taxon>
        <taxon>Actinomadura</taxon>
    </lineage>
</organism>
<feature type="chain" id="PRO_5011969393" description="Secreted protein" evidence="1">
    <location>
        <begin position="29"/>
        <end position="184"/>
    </location>
</feature>
<protein>
    <recommendedName>
        <fullName evidence="4">Secreted protein</fullName>
    </recommendedName>
</protein>
<proteinExistence type="predicted"/>
<gene>
    <name evidence="2" type="ORF">SAMN05443665_101260</name>
</gene>
<keyword evidence="1" id="KW-0732">Signal</keyword>